<dbReference type="SUPFAM" id="SSF55856">
    <property type="entry name" value="Cytochrome b5-like heme/steroid binding domain"/>
    <property type="match status" value="2"/>
</dbReference>
<dbReference type="Pfam" id="PF00173">
    <property type="entry name" value="Cyt-b5"/>
    <property type="match status" value="1"/>
</dbReference>
<gene>
    <name evidence="7" type="ORF">PG993_003688</name>
</gene>
<evidence type="ECO:0000256" key="1">
    <source>
        <dbReference type="ARBA" id="ARBA00022617"/>
    </source>
</evidence>
<dbReference type="PROSITE" id="PS50255">
    <property type="entry name" value="CYTOCHROME_B5_2"/>
    <property type="match status" value="1"/>
</dbReference>
<evidence type="ECO:0000256" key="2">
    <source>
        <dbReference type="ARBA" id="ARBA00022723"/>
    </source>
</evidence>
<accession>A0ABR1U082</accession>
<comment type="similarity">
    <text evidence="4">Belongs to the cytochrome b5 family.</text>
</comment>
<comment type="caution">
    <text evidence="7">The sequence shown here is derived from an EMBL/GenBank/DDBJ whole genome shotgun (WGS) entry which is preliminary data.</text>
</comment>
<reference evidence="7 8" key="1">
    <citation type="submission" date="2023-01" db="EMBL/GenBank/DDBJ databases">
        <title>Analysis of 21 Apiospora genomes using comparative genomics revels a genus with tremendous synthesis potential of carbohydrate active enzymes and secondary metabolites.</title>
        <authorList>
            <person name="Sorensen T."/>
        </authorList>
    </citation>
    <scope>NUCLEOTIDE SEQUENCE [LARGE SCALE GENOMIC DNA]</scope>
    <source>
        <strain evidence="7 8">CBS 33761</strain>
    </source>
</reference>
<sequence length="810" mass="91362">MENAVPEMAGHYFSFRRRWQSLTTWNKTARPWWEEQYRKWSLSPWSEVCAREWIAQFREAHARRDLLECTKLIWKMINDIGESRYPNGFDPVLGPTMHLWGCIASLMMASIPVMAGEVSWKGPRPNIWMHPSMSAAVQWTKPLTLHPMVLDSYVKSNDTKPGPWTHPSEGLSAFWTRFCPMGTAYAIPHGWLLACYNTFQTLWANHHTAKVQGQWADFNFQIPEYDDQWGKLTVGTGVNVQYYNLPVCNWMSCHAPTGVEAAFYIPSPPSSPGSNNAAAPNWQTQARSSTRQFRKSASQSRGKLLYPLHFSTGEVGNNMNDEDFWVIESDGDSGYDIFSISELCLQMGFPTAEMIRRELITLSPLGPKLREDGHPAADQIRGELNQSGQKIGKLLLPRTVEYISEYDGRGGMPMWIIISTTVYDITRFTFGTQKEKAQLTENLGGRPNSLPDDPDVYDDLLQRLFLFRCALFEGRKAPKKTMAELPPFSPAMLSWHDNPTSGMYIAVDGIIYNVANYVDRHPGGRDILGQALGRAASNFHDFHAPDTMADYAELAVGRLVPDIALAQLRDHQVAIHDWVFDLERLDTEDDAWVLPVLAHLCGKDASEAIRNRDATADALVHVYDRRKEAIVAHIAPGEVGEIPVGEVARHNDPHSFHGAWVMVDGYVFDVTTLMLHGSSIHGVELPHMWAGRELRDDRLRKWLQEHFPHRVIGRVVAGEARPEPTVEELLTSRIETEQDKIRDELRRRIWGIEKDDETCGGRIKFCGGRKRGCGRGRGAAPGWGPSKGRKRAATDADGGDVTRPAVKRRG</sequence>
<dbReference type="SMART" id="SM01117">
    <property type="entry name" value="Cyt-b5"/>
    <property type="match status" value="2"/>
</dbReference>
<dbReference type="InterPro" id="IPR050668">
    <property type="entry name" value="Cytochrome_b5"/>
</dbReference>
<evidence type="ECO:0000259" key="6">
    <source>
        <dbReference type="PROSITE" id="PS50255"/>
    </source>
</evidence>
<evidence type="ECO:0000256" key="5">
    <source>
        <dbReference type="SAM" id="MobiDB-lite"/>
    </source>
</evidence>
<evidence type="ECO:0000313" key="7">
    <source>
        <dbReference type="EMBL" id="KAK8052303.1"/>
    </source>
</evidence>
<evidence type="ECO:0000313" key="8">
    <source>
        <dbReference type="Proteomes" id="UP001444661"/>
    </source>
</evidence>
<keyword evidence="8" id="KW-1185">Reference proteome</keyword>
<dbReference type="InterPro" id="IPR001199">
    <property type="entry name" value="Cyt_B5-like_heme/steroid-bd"/>
</dbReference>
<keyword evidence="1" id="KW-0349">Heme</keyword>
<evidence type="ECO:0000256" key="3">
    <source>
        <dbReference type="ARBA" id="ARBA00023004"/>
    </source>
</evidence>
<dbReference type="InterPro" id="IPR036400">
    <property type="entry name" value="Cyt_B5-like_heme/steroid_sf"/>
</dbReference>
<feature type="region of interest" description="Disordered" evidence="5">
    <location>
        <begin position="771"/>
        <end position="810"/>
    </location>
</feature>
<keyword evidence="3" id="KW-0408">Iron</keyword>
<evidence type="ECO:0000256" key="4">
    <source>
        <dbReference type="ARBA" id="ARBA00038168"/>
    </source>
</evidence>
<feature type="compositionally biased region" description="Low complexity" evidence="5">
    <location>
        <begin position="272"/>
        <end position="281"/>
    </location>
</feature>
<dbReference type="Proteomes" id="UP001444661">
    <property type="component" value="Unassembled WGS sequence"/>
</dbReference>
<protein>
    <recommendedName>
        <fullName evidence="6">Cytochrome b5 heme-binding domain-containing protein</fullName>
    </recommendedName>
</protein>
<dbReference type="PROSITE" id="PS00191">
    <property type="entry name" value="CYTOCHROME_B5_1"/>
    <property type="match status" value="1"/>
</dbReference>
<dbReference type="InterPro" id="IPR018506">
    <property type="entry name" value="Cyt_B5_heme-BS"/>
</dbReference>
<organism evidence="7 8">
    <name type="scientific">Apiospora rasikravindrae</name>
    <dbReference type="NCBI Taxonomy" id="990691"/>
    <lineage>
        <taxon>Eukaryota</taxon>
        <taxon>Fungi</taxon>
        <taxon>Dikarya</taxon>
        <taxon>Ascomycota</taxon>
        <taxon>Pezizomycotina</taxon>
        <taxon>Sordariomycetes</taxon>
        <taxon>Xylariomycetidae</taxon>
        <taxon>Amphisphaeriales</taxon>
        <taxon>Apiosporaceae</taxon>
        <taxon>Apiospora</taxon>
    </lineage>
</organism>
<dbReference type="PANTHER" id="PTHR19359">
    <property type="entry name" value="CYTOCHROME B5"/>
    <property type="match status" value="1"/>
</dbReference>
<dbReference type="Gene3D" id="3.10.120.10">
    <property type="entry name" value="Cytochrome b5-like heme/steroid binding domain"/>
    <property type="match status" value="1"/>
</dbReference>
<name>A0ABR1U082_9PEZI</name>
<feature type="compositionally biased region" description="Polar residues" evidence="5">
    <location>
        <begin position="282"/>
        <end position="298"/>
    </location>
</feature>
<dbReference type="EMBL" id="JAQQWK010000002">
    <property type="protein sequence ID" value="KAK8052303.1"/>
    <property type="molecule type" value="Genomic_DNA"/>
</dbReference>
<proteinExistence type="inferred from homology"/>
<keyword evidence="2" id="KW-0479">Metal-binding</keyword>
<feature type="domain" description="Cytochrome b5 heme-binding" evidence="6">
    <location>
        <begin position="485"/>
        <end position="560"/>
    </location>
</feature>
<feature type="region of interest" description="Disordered" evidence="5">
    <location>
        <begin position="270"/>
        <end position="298"/>
    </location>
</feature>